<dbReference type="Proteomes" id="UP000490980">
    <property type="component" value="Unassembled WGS sequence"/>
</dbReference>
<dbReference type="InterPro" id="IPR037479">
    <property type="entry name" value="Tauto_MSAD"/>
</dbReference>
<keyword evidence="2" id="KW-1185">Reference proteome</keyword>
<reference evidence="1 2" key="1">
    <citation type="submission" date="2020-03" db="EMBL/GenBank/DDBJ databases">
        <authorList>
            <person name="Lai Q."/>
        </authorList>
    </citation>
    <scope>NUCLEOTIDE SEQUENCE [LARGE SCALE GENOMIC DNA]</scope>
    <source>
        <strain evidence="1 2">CCUG 25036</strain>
    </source>
</reference>
<evidence type="ECO:0000313" key="1">
    <source>
        <dbReference type="EMBL" id="NII08115.1"/>
    </source>
</evidence>
<proteinExistence type="predicted"/>
<organism evidence="1 2">
    <name type="scientific">Luteibacter anthropi</name>
    <dbReference type="NCBI Taxonomy" id="564369"/>
    <lineage>
        <taxon>Bacteria</taxon>
        <taxon>Pseudomonadati</taxon>
        <taxon>Pseudomonadota</taxon>
        <taxon>Gammaproteobacteria</taxon>
        <taxon>Lysobacterales</taxon>
        <taxon>Rhodanobacteraceae</taxon>
        <taxon>Luteibacter</taxon>
    </lineage>
</organism>
<comment type="caution">
    <text evidence="1">The sequence shown here is derived from an EMBL/GenBank/DDBJ whole genome shotgun (WGS) entry which is preliminary data.</text>
</comment>
<protein>
    <submittedName>
        <fullName evidence="1">Tautomerase family protein</fullName>
    </submittedName>
</protein>
<dbReference type="EMBL" id="JAARLZ010000010">
    <property type="protein sequence ID" value="NII08115.1"/>
    <property type="molecule type" value="Genomic_DNA"/>
</dbReference>
<dbReference type="Pfam" id="PF14552">
    <property type="entry name" value="Tautomerase_2"/>
    <property type="match status" value="1"/>
</dbReference>
<sequence>MPLVRIALRRGKPSSYLAALRNGIYTAMREVFDVPENDRFILVSQHDADEFDYDPGYLGISRSDDLVIVQIFCNDSRTVDKKKALFRRIVEHLEASPGIRPEDVFINISETSKINWSFGNGIAQYAL</sequence>
<evidence type="ECO:0000313" key="2">
    <source>
        <dbReference type="Proteomes" id="UP000490980"/>
    </source>
</evidence>
<accession>A0A7X5UCS9</accession>
<dbReference type="InterPro" id="IPR014347">
    <property type="entry name" value="Tautomerase/MIF_sf"/>
</dbReference>
<dbReference type="SUPFAM" id="SSF55331">
    <property type="entry name" value="Tautomerase/MIF"/>
    <property type="match status" value="1"/>
</dbReference>
<dbReference type="PANTHER" id="PTHR38460:SF1">
    <property type="entry name" value="TAUTOMERASE YOLI-RELATED"/>
    <property type="match status" value="1"/>
</dbReference>
<dbReference type="Gene3D" id="3.30.429.10">
    <property type="entry name" value="Macrophage Migration Inhibitory Factor"/>
    <property type="match status" value="1"/>
</dbReference>
<dbReference type="PANTHER" id="PTHR38460">
    <property type="entry name" value="TAUTOMERASE YOLI-RELATED"/>
    <property type="match status" value="1"/>
</dbReference>
<dbReference type="RefSeq" id="WP_166950550.1">
    <property type="nucleotide sequence ID" value="NZ_JAARLZ010000010.1"/>
</dbReference>
<dbReference type="AlphaFoldDB" id="A0A7X5UCS9"/>
<gene>
    <name evidence="1" type="ORF">HBF25_17160</name>
</gene>
<name>A0A7X5UCS9_9GAMM</name>